<evidence type="ECO:0008006" key="4">
    <source>
        <dbReference type="Google" id="ProtNLM"/>
    </source>
</evidence>
<proteinExistence type="predicted"/>
<keyword evidence="1" id="KW-1133">Transmembrane helix</keyword>
<feature type="transmembrane region" description="Helical" evidence="1">
    <location>
        <begin position="140"/>
        <end position="161"/>
    </location>
</feature>
<feature type="transmembrane region" description="Helical" evidence="1">
    <location>
        <begin position="59"/>
        <end position="79"/>
    </location>
</feature>
<feature type="transmembrane region" description="Helical" evidence="1">
    <location>
        <begin position="226"/>
        <end position="245"/>
    </location>
</feature>
<dbReference type="EMBL" id="FQVX01000005">
    <property type="protein sequence ID" value="SHH20630.1"/>
    <property type="molecule type" value="Genomic_DNA"/>
</dbReference>
<dbReference type="AlphaFoldDB" id="A0A1M5R3N6"/>
<evidence type="ECO:0000313" key="3">
    <source>
        <dbReference type="Proteomes" id="UP000184471"/>
    </source>
</evidence>
<feature type="transmembrane region" description="Helical" evidence="1">
    <location>
        <begin position="100"/>
        <end position="128"/>
    </location>
</feature>
<evidence type="ECO:0000256" key="1">
    <source>
        <dbReference type="SAM" id="Phobius"/>
    </source>
</evidence>
<dbReference type="Proteomes" id="UP000184471">
    <property type="component" value="Unassembled WGS sequence"/>
</dbReference>
<evidence type="ECO:0000313" key="2">
    <source>
        <dbReference type="EMBL" id="SHH20630.1"/>
    </source>
</evidence>
<organism evidence="2 3">
    <name type="scientific">Geodermatophilus nigrescens</name>
    <dbReference type="NCBI Taxonomy" id="1070870"/>
    <lineage>
        <taxon>Bacteria</taxon>
        <taxon>Bacillati</taxon>
        <taxon>Actinomycetota</taxon>
        <taxon>Actinomycetes</taxon>
        <taxon>Geodermatophilales</taxon>
        <taxon>Geodermatophilaceae</taxon>
        <taxon>Geodermatophilus</taxon>
    </lineage>
</organism>
<feature type="transmembrane region" description="Helical" evidence="1">
    <location>
        <begin position="28"/>
        <end position="47"/>
    </location>
</feature>
<keyword evidence="1" id="KW-0472">Membrane</keyword>
<reference evidence="2 3" key="1">
    <citation type="submission" date="2016-11" db="EMBL/GenBank/DDBJ databases">
        <authorList>
            <person name="Jaros S."/>
            <person name="Januszkiewicz K."/>
            <person name="Wedrychowicz H."/>
        </authorList>
    </citation>
    <scope>NUCLEOTIDE SEQUENCE [LARGE SCALE GENOMIC DNA]</scope>
    <source>
        <strain evidence="2 3">DSM 45408</strain>
    </source>
</reference>
<protein>
    <recommendedName>
        <fullName evidence="4">ABC-2 type transport system permease protein</fullName>
    </recommendedName>
</protein>
<sequence length="284" mass="28654">MSAVLARPAPSTRGATLRTLAAAEARRYARSPVFLAGVLLLLWATATSLGDLDDAGGDLAVVPAACLGLAGVLVGHSLTRSTSRPGDAVRAAPADGALRTAALALACLVPGAVALAWAVWVALALAAADLPVAIGWGRQAGMLATGVVAAVGGPLVGVLVGRWTRFPGAGLVAAVVLTGWTLACTAGLMMTATRWGTLVHLNAPFATWTSADGPDAPPWLAGGSPWWYVAYQVALCGLAATAAMVHEATGARRTRLWRVLAVLAVVAVGCLALACAADPTRVFL</sequence>
<accession>A0A1M5R3N6</accession>
<dbReference type="STRING" id="1070870.SAMN05444351_4285"/>
<dbReference type="RefSeq" id="WP_073422395.1">
    <property type="nucleotide sequence ID" value="NZ_FQVX01000005.1"/>
</dbReference>
<feature type="transmembrane region" description="Helical" evidence="1">
    <location>
        <begin position="168"/>
        <end position="192"/>
    </location>
</feature>
<gene>
    <name evidence="2" type="ORF">SAMN05444351_4285</name>
</gene>
<name>A0A1M5R3N6_9ACTN</name>
<feature type="transmembrane region" description="Helical" evidence="1">
    <location>
        <begin position="257"/>
        <end position="277"/>
    </location>
</feature>
<keyword evidence="3" id="KW-1185">Reference proteome</keyword>
<keyword evidence="1" id="KW-0812">Transmembrane</keyword>